<keyword evidence="1" id="KW-0472">Membrane</keyword>
<organism evidence="2 3">
    <name type="scientific">Amylocarpus encephaloides</name>
    <dbReference type="NCBI Taxonomy" id="45428"/>
    <lineage>
        <taxon>Eukaryota</taxon>
        <taxon>Fungi</taxon>
        <taxon>Dikarya</taxon>
        <taxon>Ascomycota</taxon>
        <taxon>Pezizomycotina</taxon>
        <taxon>Leotiomycetes</taxon>
        <taxon>Helotiales</taxon>
        <taxon>Helotiales incertae sedis</taxon>
        <taxon>Amylocarpus</taxon>
    </lineage>
</organism>
<reference evidence="2" key="1">
    <citation type="journal article" date="2021" name="IMA Fungus">
        <title>Genomic characterization of three marine fungi, including Emericellopsis atlantica sp. nov. with signatures of a generalist lifestyle and marine biomass degradation.</title>
        <authorList>
            <person name="Hagestad O.C."/>
            <person name="Hou L."/>
            <person name="Andersen J.H."/>
            <person name="Hansen E.H."/>
            <person name="Altermark B."/>
            <person name="Li C."/>
            <person name="Kuhnert E."/>
            <person name="Cox R.J."/>
            <person name="Crous P.W."/>
            <person name="Spatafora J.W."/>
            <person name="Lail K."/>
            <person name="Amirebrahimi M."/>
            <person name="Lipzen A."/>
            <person name="Pangilinan J."/>
            <person name="Andreopoulos W."/>
            <person name="Hayes R.D."/>
            <person name="Ng V."/>
            <person name="Grigoriev I.V."/>
            <person name="Jackson S.A."/>
            <person name="Sutton T.D.S."/>
            <person name="Dobson A.D.W."/>
            <person name="Rama T."/>
        </authorList>
    </citation>
    <scope>NUCLEOTIDE SEQUENCE</scope>
    <source>
        <strain evidence="2">TRa018bII</strain>
    </source>
</reference>
<accession>A0A9P8C4X6</accession>
<proteinExistence type="predicted"/>
<evidence type="ECO:0000256" key="1">
    <source>
        <dbReference type="SAM" id="Phobius"/>
    </source>
</evidence>
<dbReference type="Proteomes" id="UP000824998">
    <property type="component" value="Unassembled WGS sequence"/>
</dbReference>
<keyword evidence="1" id="KW-1133">Transmembrane helix</keyword>
<protein>
    <submittedName>
        <fullName evidence="2">Uncharacterized protein</fullName>
    </submittedName>
</protein>
<keyword evidence="3" id="KW-1185">Reference proteome</keyword>
<gene>
    <name evidence="2" type="ORF">BJ875DRAFT_463532</name>
</gene>
<feature type="transmembrane region" description="Helical" evidence="1">
    <location>
        <begin position="70"/>
        <end position="101"/>
    </location>
</feature>
<dbReference type="AlphaFoldDB" id="A0A9P8C4X6"/>
<dbReference type="EMBL" id="MU251491">
    <property type="protein sequence ID" value="KAG9233640.1"/>
    <property type="molecule type" value="Genomic_DNA"/>
</dbReference>
<sequence>MINYNVTIKSPVETHLPLPESSGKVIRIHNSRNLFGNDPEPRTIKIILIAKMVENILQTSMDKRQRHQSLSLFSSFVYLISILFRSPSPISSFASILSILFHWDNLPVSSTRAAISGLSMILLVTSSIASRSRSSFDLDVLSAILLQVDWSLCR</sequence>
<evidence type="ECO:0000313" key="2">
    <source>
        <dbReference type="EMBL" id="KAG9233640.1"/>
    </source>
</evidence>
<evidence type="ECO:0000313" key="3">
    <source>
        <dbReference type="Proteomes" id="UP000824998"/>
    </source>
</evidence>
<name>A0A9P8C4X6_9HELO</name>
<keyword evidence="1" id="KW-0812">Transmembrane</keyword>
<comment type="caution">
    <text evidence="2">The sequence shown here is derived from an EMBL/GenBank/DDBJ whole genome shotgun (WGS) entry which is preliminary data.</text>
</comment>
<feature type="transmembrane region" description="Helical" evidence="1">
    <location>
        <begin position="113"/>
        <end position="130"/>
    </location>
</feature>